<dbReference type="PROSITE" id="PS50240">
    <property type="entry name" value="TRYPSIN_DOM"/>
    <property type="match status" value="2"/>
</dbReference>
<dbReference type="InterPro" id="IPR043504">
    <property type="entry name" value="Peptidase_S1_PA_chymotrypsin"/>
</dbReference>
<dbReference type="InterPro" id="IPR001314">
    <property type="entry name" value="Peptidase_S1A"/>
</dbReference>
<dbReference type="CDD" id="cd00190">
    <property type="entry name" value="Tryp_SPc"/>
    <property type="match status" value="2"/>
</dbReference>
<evidence type="ECO:0000259" key="6">
    <source>
        <dbReference type="PROSITE" id="PS50240"/>
    </source>
</evidence>
<dbReference type="FunFam" id="2.40.10.10:FF:000116">
    <property type="entry name" value="Serine protease P16"/>
    <property type="match status" value="1"/>
</dbReference>
<evidence type="ECO:0000256" key="5">
    <source>
        <dbReference type="RuleBase" id="RU363034"/>
    </source>
</evidence>
<feature type="domain" description="Peptidase S1" evidence="6">
    <location>
        <begin position="26"/>
        <end position="273"/>
    </location>
</feature>
<proteinExistence type="predicted"/>
<evidence type="ECO:0000256" key="2">
    <source>
        <dbReference type="ARBA" id="ARBA00022801"/>
    </source>
</evidence>
<dbReference type="SMART" id="SM00020">
    <property type="entry name" value="Tryp_SPc"/>
    <property type="match status" value="2"/>
</dbReference>
<dbReference type="GO" id="GO:0006508">
    <property type="term" value="P:proteolysis"/>
    <property type="evidence" value="ECO:0007669"/>
    <property type="project" value="UniProtKB-KW"/>
</dbReference>
<evidence type="ECO:0000256" key="4">
    <source>
        <dbReference type="ARBA" id="ARBA00023157"/>
    </source>
</evidence>
<dbReference type="InterPro" id="IPR018114">
    <property type="entry name" value="TRYPSIN_HIS"/>
</dbReference>
<dbReference type="OrthoDB" id="10059102at2759"/>
<dbReference type="FunFam" id="2.40.10.10:FF:000006">
    <property type="entry name" value="Serine proteinase stubble"/>
    <property type="match status" value="1"/>
</dbReference>
<dbReference type="PANTHER" id="PTHR24252">
    <property type="entry name" value="ACROSIN-RELATED"/>
    <property type="match status" value="1"/>
</dbReference>
<dbReference type="GO" id="GO:0004252">
    <property type="term" value="F:serine-type endopeptidase activity"/>
    <property type="evidence" value="ECO:0007669"/>
    <property type="project" value="InterPro"/>
</dbReference>
<protein>
    <recommendedName>
        <fullName evidence="6">Peptidase S1 domain-containing protein</fullName>
    </recommendedName>
</protein>
<feature type="domain" description="Peptidase S1" evidence="6">
    <location>
        <begin position="290"/>
        <end position="541"/>
    </location>
</feature>
<evidence type="ECO:0000313" key="8">
    <source>
        <dbReference type="Proteomes" id="UP000789390"/>
    </source>
</evidence>
<dbReference type="InterPro" id="IPR001254">
    <property type="entry name" value="Trypsin_dom"/>
</dbReference>
<dbReference type="SUPFAM" id="SSF50494">
    <property type="entry name" value="Trypsin-like serine proteases"/>
    <property type="match status" value="2"/>
</dbReference>
<dbReference type="InterPro" id="IPR033116">
    <property type="entry name" value="TRYPSIN_SER"/>
</dbReference>
<dbReference type="Gene3D" id="2.40.10.10">
    <property type="entry name" value="Trypsin-like serine proteases"/>
    <property type="match status" value="2"/>
</dbReference>
<reference evidence="7" key="1">
    <citation type="submission" date="2021-11" db="EMBL/GenBank/DDBJ databases">
        <authorList>
            <person name="Schell T."/>
        </authorList>
    </citation>
    <scope>NUCLEOTIDE SEQUENCE</scope>
    <source>
        <strain evidence="7">M5</strain>
    </source>
</reference>
<comment type="caution">
    <text evidence="7">The sequence shown here is derived from an EMBL/GenBank/DDBJ whole genome shotgun (WGS) entry which is preliminary data.</text>
</comment>
<dbReference type="Proteomes" id="UP000789390">
    <property type="component" value="Unassembled WGS sequence"/>
</dbReference>
<dbReference type="PRINTS" id="PR00722">
    <property type="entry name" value="CHYMOTRYPSIN"/>
</dbReference>
<gene>
    <name evidence="7" type="ORF">DGAL_LOCUS8225</name>
</gene>
<dbReference type="PROSITE" id="PS00134">
    <property type="entry name" value="TRYPSIN_HIS"/>
    <property type="match status" value="2"/>
</dbReference>
<accession>A0A8J2RL64</accession>
<keyword evidence="8" id="KW-1185">Reference proteome</keyword>
<sequence>MPFFLFYRLTVADVDCGVAKFRTAKIVNGIDAVEGEFPWMVSLVGLRGERFCGGALIHKKWVLTAAHCITKEATQFHIGVAGLSAAKARDGSNADRKGTRMLRVNRIVNHPSYNPSKSKVIDDIALIQLDQEAEWNDLVQPSCLPNPDKDSYTGMIATVAGWGLTNEIQNGGQRPNALQKVDLPIIENKVCQEWYKVEKKPLTIVDTSMCAGFEQGGKDSCQGDSGGPLMIKKDGRHLLVGVVSAGIGCARPRLPGLYTRVNKYLDWISELILADVDCGISNVKGRTAKIVNGEETVEGEFPWMVSLVGLRGEHLCGGVLIHKKWVLTAAHCISRQEFLPSFVKEVTQFQISVAWNRGADASENSLPTKAQMYRINRIVNHPSYDPSKSKVANDIALINLLQEAAWNDMVKPICLPDADENSFTGTTATVAGWGHDKSGGRHATKLRKVDVPVLANEKCKQWLEEGKKALTITDKSMCAGYEEGGKDSCNGDSGGPLMVQNKSHYVAIGVVSGGIGCALPRLPGIYTRVNNYLDWISETVLAPSLDAK</sequence>
<keyword evidence="3 5" id="KW-0720">Serine protease</keyword>
<dbReference type="Pfam" id="PF00089">
    <property type="entry name" value="Trypsin"/>
    <property type="match status" value="2"/>
</dbReference>
<evidence type="ECO:0000313" key="7">
    <source>
        <dbReference type="EMBL" id="CAH0105209.1"/>
    </source>
</evidence>
<dbReference type="AlphaFoldDB" id="A0A8J2RL64"/>
<keyword evidence="4" id="KW-1015">Disulfide bond</keyword>
<dbReference type="EMBL" id="CAKKLH010000177">
    <property type="protein sequence ID" value="CAH0105209.1"/>
    <property type="molecule type" value="Genomic_DNA"/>
</dbReference>
<dbReference type="PANTHER" id="PTHR24252:SF7">
    <property type="entry name" value="HYALIN"/>
    <property type="match status" value="1"/>
</dbReference>
<dbReference type="PROSITE" id="PS00135">
    <property type="entry name" value="TRYPSIN_SER"/>
    <property type="match status" value="2"/>
</dbReference>
<keyword evidence="1 5" id="KW-0645">Protease</keyword>
<organism evidence="7 8">
    <name type="scientific">Daphnia galeata</name>
    <dbReference type="NCBI Taxonomy" id="27404"/>
    <lineage>
        <taxon>Eukaryota</taxon>
        <taxon>Metazoa</taxon>
        <taxon>Ecdysozoa</taxon>
        <taxon>Arthropoda</taxon>
        <taxon>Crustacea</taxon>
        <taxon>Branchiopoda</taxon>
        <taxon>Diplostraca</taxon>
        <taxon>Cladocera</taxon>
        <taxon>Anomopoda</taxon>
        <taxon>Daphniidae</taxon>
        <taxon>Daphnia</taxon>
    </lineage>
</organism>
<evidence type="ECO:0000256" key="3">
    <source>
        <dbReference type="ARBA" id="ARBA00022825"/>
    </source>
</evidence>
<name>A0A8J2RL64_9CRUS</name>
<dbReference type="InterPro" id="IPR009003">
    <property type="entry name" value="Peptidase_S1_PA"/>
</dbReference>
<evidence type="ECO:0000256" key="1">
    <source>
        <dbReference type="ARBA" id="ARBA00022670"/>
    </source>
</evidence>
<keyword evidence="2 5" id="KW-0378">Hydrolase</keyword>